<name>A1S2J4_SHEAM</name>
<dbReference type="PRINTS" id="PR00081">
    <property type="entry name" value="GDHRDH"/>
</dbReference>
<dbReference type="Gene3D" id="3.40.50.720">
    <property type="entry name" value="NAD(P)-binding Rossmann-like Domain"/>
    <property type="match status" value="1"/>
</dbReference>
<evidence type="ECO:0000259" key="4">
    <source>
        <dbReference type="SMART" id="SM00822"/>
    </source>
</evidence>
<dbReference type="InterPro" id="IPR057326">
    <property type="entry name" value="KR_dom"/>
</dbReference>
<dbReference type="KEGG" id="saz:Sama_0389"/>
<dbReference type="PROSITE" id="PS00061">
    <property type="entry name" value="ADH_SHORT"/>
    <property type="match status" value="1"/>
</dbReference>
<dbReference type="RefSeq" id="WP_011758510.1">
    <property type="nucleotide sequence ID" value="NC_008700.1"/>
</dbReference>
<dbReference type="InterPro" id="IPR002347">
    <property type="entry name" value="SDR_fam"/>
</dbReference>
<keyword evidence="6" id="KW-1185">Reference proteome</keyword>
<organism evidence="5 6">
    <name type="scientific">Shewanella amazonensis (strain ATCC BAA-1098 / SB2B)</name>
    <dbReference type="NCBI Taxonomy" id="326297"/>
    <lineage>
        <taxon>Bacteria</taxon>
        <taxon>Pseudomonadati</taxon>
        <taxon>Pseudomonadota</taxon>
        <taxon>Gammaproteobacteria</taxon>
        <taxon>Alteromonadales</taxon>
        <taxon>Shewanellaceae</taxon>
        <taxon>Shewanella</taxon>
    </lineage>
</organism>
<dbReference type="EMBL" id="CP000507">
    <property type="protein sequence ID" value="ABL98600.1"/>
    <property type="molecule type" value="Genomic_DNA"/>
</dbReference>
<evidence type="ECO:0000313" key="6">
    <source>
        <dbReference type="Proteomes" id="UP000009175"/>
    </source>
</evidence>
<dbReference type="AlphaFoldDB" id="A1S2J4"/>
<dbReference type="GO" id="GO:0016020">
    <property type="term" value="C:membrane"/>
    <property type="evidence" value="ECO:0007669"/>
    <property type="project" value="TreeGrafter"/>
</dbReference>
<dbReference type="PANTHER" id="PTHR44196">
    <property type="entry name" value="DEHYDROGENASE/REDUCTASE SDR FAMILY MEMBER 7B"/>
    <property type="match status" value="1"/>
</dbReference>
<dbReference type="InterPro" id="IPR036291">
    <property type="entry name" value="NAD(P)-bd_dom_sf"/>
</dbReference>
<dbReference type="PRINTS" id="PR00080">
    <property type="entry name" value="SDRFAMILY"/>
</dbReference>
<dbReference type="SMART" id="SM00822">
    <property type="entry name" value="PKS_KR"/>
    <property type="match status" value="1"/>
</dbReference>
<sequence>MDGLMDKVVILTGASEGIGRALARELARLGCHLVLTARSETRLQSLALELAQEQGAQADVLVHSADLTHPHECRELIDACIARFGRLDILINNAGMTMWSRFDELEDLAILEQIMAVNYLAPARLTHMALPHLKHSQGQVVAIASVAGLTGVPTRSGYAASKHAMMGFFDSLRIELADDKVAVTVICPDFVVSQIHKRALDGKGNPLGTTPMKEDKIMSAEACAVAMVPAIACRERLLIMSRRGRLGRWVRLLWPSLIDKLAKKAIAGGH</sequence>
<dbReference type="Pfam" id="PF00106">
    <property type="entry name" value="adh_short"/>
    <property type="match status" value="1"/>
</dbReference>
<reference evidence="5 6" key="1">
    <citation type="submission" date="2006-12" db="EMBL/GenBank/DDBJ databases">
        <title>Complete sequence of Shewanella amazonensis SB2B.</title>
        <authorList>
            <consortium name="US DOE Joint Genome Institute"/>
            <person name="Copeland A."/>
            <person name="Lucas S."/>
            <person name="Lapidus A."/>
            <person name="Barry K."/>
            <person name="Detter J.C."/>
            <person name="Glavina del Rio T."/>
            <person name="Hammon N."/>
            <person name="Israni S."/>
            <person name="Dalin E."/>
            <person name="Tice H."/>
            <person name="Pitluck S."/>
            <person name="Munk A.C."/>
            <person name="Brettin T."/>
            <person name="Bruce D."/>
            <person name="Han C."/>
            <person name="Tapia R."/>
            <person name="Gilna P."/>
            <person name="Schmutz J."/>
            <person name="Larimer F."/>
            <person name="Land M."/>
            <person name="Hauser L."/>
            <person name="Kyrpides N."/>
            <person name="Mikhailova N."/>
            <person name="Fredrickson J."/>
            <person name="Richardson P."/>
        </authorList>
    </citation>
    <scope>NUCLEOTIDE SEQUENCE [LARGE SCALE GENOMIC DNA]</scope>
    <source>
        <strain evidence="6">ATCC BAA-1098 / SB2B</strain>
    </source>
</reference>
<dbReference type="InterPro" id="IPR020904">
    <property type="entry name" value="Sc_DH/Rdtase_CS"/>
</dbReference>
<comment type="similarity">
    <text evidence="1 3">Belongs to the short-chain dehydrogenases/reductases (SDR) family.</text>
</comment>
<accession>A1S2J4</accession>
<dbReference type="PANTHER" id="PTHR44196:SF1">
    <property type="entry name" value="DEHYDROGENASE_REDUCTASE SDR FAMILY MEMBER 7B"/>
    <property type="match status" value="1"/>
</dbReference>
<evidence type="ECO:0000256" key="2">
    <source>
        <dbReference type="ARBA" id="ARBA00023002"/>
    </source>
</evidence>
<dbReference type="STRING" id="326297.Sama_0389"/>
<evidence type="ECO:0000313" key="5">
    <source>
        <dbReference type="EMBL" id="ABL98600.1"/>
    </source>
</evidence>
<feature type="domain" description="Ketoreductase" evidence="4">
    <location>
        <begin position="7"/>
        <end position="194"/>
    </location>
</feature>
<dbReference type="NCBIfam" id="NF004825">
    <property type="entry name" value="PRK06181.1"/>
    <property type="match status" value="1"/>
</dbReference>
<dbReference type="SUPFAM" id="SSF51735">
    <property type="entry name" value="NAD(P)-binding Rossmann-fold domains"/>
    <property type="match status" value="1"/>
</dbReference>
<gene>
    <name evidence="5" type="ordered locus">Sama_0389</name>
</gene>
<dbReference type="GO" id="GO:0016491">
    <property type="term" value="F:oxidoreductase activity"/>
    <property type="evidence" value="ECO:0007669"/>
    <property type="project" value="UniProtKB-KW"/>
</dbReference>
<evidence type="ECO:0000256" key="3">
    <source>
        <dbReference type="RuleBase" id="RU000363"/>
    </source>
</evidence>
<dbReference type="Proteomes" id="UP000009175">
    <property type="component" value="Chromosome"/>
</dbReference>
<protein>
    <submittedName>
        <fullName evidence="5">Short chain dehydrogenase</fullName>
    </submittedName>
</protein>
<keyword evidence="2" id="KW-0560">Oxidoreductase</keyword>
<dbReference type="OrthoDB" id="9810734at2"/>
<proteinExistence type="inferred from homology"/>
<dbReference type="HOGENOM" id="CLU_010194_2_1_6"/>
<evidence type="ECO:0000256" key="1">
    <source>
        <dbReference type="ARBA" id="ARBA00006484"/>
    </source>
</evidence>
<dbReference type="eggNOG" id="COG0300">
    <property type="taxonomic scope" value="Bacteria"/>
</dbReference>